<comment type="similarity">
    <text evidence="6">Belongs to the TVP38/TMEM64 family.</text>
</comment>
<evidence type="ECO:0000313" key="13">
    <source>
        <dbReference type="Proteomes" id="UP000773850"/>
    </source>
</evidence>
<evidence type="ECO:0000259" key="7">
    <source>
        <dbReference type="Pfam" id="PF09335"/>
    </source>
</evidence>
<evidence type="ECO:0000256" key="1">
    <source>
        <dbReference type="ARBA" id="ARBA00004651"/>
    </source>
</evidence>
<protein>
    <recommendedName>
        <fullName evidence="6">TVP38/TMEM64 family membrane protein</fullName>
    </recommendedName>
</protein>
<dbReference type="OrthoDB" id="5471155at2"/>
<evidence type="ECO:0000256" key="2">
    <source>
        <dbReference type="ARBA" id="ARBA00022475"/>
    </source>
</evidence>
<reference evidence="8 13" key="2">
    <citation type="submission" date="2016-03" db="EMBL/GenBank/DDBJ databases">
        <title>Spore heat resistance.</title>
        <authorList>
            <person name="Boekhorst J."/>
            <person name="Berendsen E.M."/>
            <person name="Wells-Bennik M.H."/>
            <person name="Kuipers O.P."/>
        </authorList>
    </citation>
    <scope>NUCLEOTIDE SEQUENCE [LARGE SCALE GENOMIC DNA]</scope>
    <source>
        <strain evidence="8 13">GS8</strain>
    </source>
</reference>
<evidence type="ECO:0000256" key="4">
    <source>
        <dbReference type="ARBA" id="ARBA00022989"/>
    </source>
</evidence>
<dbReference type="InterPro" id="IPR032816">
    <property type="entry name" value="VTT_dom"/>
</dbReference>
<dbReference type="AlphaFoldDB" id="A0A0K9HGA4"/>
<feature type="transmembrane region" description="Helical" evidence="6">
    <location>
        <begin position="156"/>
        <end position="176"/>
    </location>
</feature>
<dbReference type="Proteomes" id="UP000266922">
    <property type="component" value="Unassembled WGS sequence"/>
</dbReference>
<evidence type="ECO:0000256" key="5">
    <source>
        <dbReference type="ARBA" id="ARBA00023136"/>
    </source>
</evidence>
<gene>
    <name evidence="9" type="ORF">B4109_1481</name>
    <name evidence="10" type="ORF">D9548_08340</name>
    <name evidence="8" type="ORF">GS8_1170</name>
</gene>
<dbReference type="Proteomes" id="UP000773850">
    <property type="component" value="Unassembled WGS sequence"/>
</dbReference>
<dbReference type="Pfam" id="PF09335">
    <property type="entry name" value="VTT_dom"/>
    <property type="match status" value="1"/>
</dbReference>
<name>A0A0K9HGA4_GEOSE</name>
<evidence type="ECO:0000313" key="10">
    <source>
        <dbReference type="EMBL" id="RLQ13956.1"/>
    </source>
</evidence>
<comment type="caution">
    <text evidence="6">Lacks conserved residue(s) required for the propagation of feature annotation.</text>
</comment>
<keyword evidence="2 6" id="KW-1003">Cell membrane</keyword>
<proteinExistence type="inferred from homology"/>
<organism evidence="10 12">
    <name type="scientific">Geobacillus stearothermophilus</name>
    <name type="common">Bacillus stearothermophilus</name>
    <dbReference type="NCBI Taxonomy" id="1422"/>
    <lineage>
        <taxon>Bacteria</taxon>
        <taxon>Bacillati</taxon>
        <taxon>Bacillota</taxon>
        <taxon>Bacilli</taxon>
        <taxon>Bacillales</taxon>
        <taxon>Anoxybacillaceae</taxon>
        <taxon>Geobacillus</taxon>
    </lineage>
</organism>
<evidence type="ECO:0000256" key="3">
    <source>
        <dbReference type="ARBA" id="ARBA00022692"/>
    </source>
</evidence>
<evidence type="ECO:0000313" key="12">
    <source>
        <dbReference type="Proteomes" id="UP000266922"/>
    </source>
</evidence>
<feature type="domain" description="VTT" evidence="7">
    <location>
        <begin position="33"/>
        <end position="151"/>
    </location>
</feature>
<dbReference type="GeneID" id="89612938"/>
<dbReference type="PANTHER" id="PTHR12677">
    <property type="entry name" value="GOLGI APPARATUS MEMBRANE PROTEIN TVP38-RELATED"/>
    <property type="match status" value="1"/>
</dbReference>
<sequence length="185" mass="20055">MEERMIEFLQAYGGAAYFLSLACNVVISVLGVVPSAFLTAANLTVFGFWPGFWVSFAGEAIGAVVSFVLYRKGLRRWSETTWLSHPKVKPLLHASGKEAFGLIFALRLLPFVPSGAVTFVAAIGRTSLSVFATASSLGKLPALWLEAYAVHQFLEAAWAGKLMLAVASIVLLWFVWRKIGQKAAG</sequence>
<reference evidence="9 11" key="1">
    <citation type="submission" date="2016-01" db="EMBL/GenBank/DDBJ databases">
        <title>Draft Genome Sequences of Seven Thermophilic Sporeformers Isolated from Foods.</title>
        <authorList>
            <person name="Berendsen E.M."/>
            <person name="Wells-Bennik M.H."/>
            <person name="Krawcyk A.O."/>
            <person name="De Jong A."/>
            <person name="Holsappel S."/>
            <person name="Eijlander R.T."/>
            <person name="Kuipers O.P."/>
        </authorList>
    </citation>
    <scope>NUCLEOTIDE SEQUENCE [LARGE SCALE GENOMIC DNA]</scope>
    <source>
        <strain evidence="9 11">B4109</strain>
    </source>
</reference>
<evidence type="ECO:0000313" key="9">
    <source>
        <dbReference type="EMBL" id="KYD30098.1"/>
    </source>
</evidence>
<accession>A0A0K9HGA4</accession>
<keyword evidence="3 6" id="KW-0812">Transmembrane</keyword>
<dbReference type="GO" id="GO:0005886">
    <property type="term" value="C:plasma membrane"/>
    <property type="evidence" value="ECO:0007669"/>
    <property type="project" value="UniProtKB-SubCell"/>
</dbReference>
<keyword evidence="13" id="KW-1185">Reference proteome</keyword>
<dbReference type="EMBL" id="LQYV01000006">
    <property type="protein sequence ID" value="KYD30098.1"/>
    <property type="molecule type" value="Genomic_DNA"/>
</dbReference>
<feature type="transmembrane region" description="Helical" evidence="6">
    <location>
        <begin position="12"/>
        <end position="37"/>
    </location>
</feature>
<keyword evidence="5 6" id="KW-0472">Membrane</keyword>
<evidence type="ECO:0000313" key="8">
    <source>
        <dbReference type="EMBL" id="KAF6511594.1"/>
    </source>
</evidence>
<comment type="subcellular location">
    <subcellularLocation>
        <location evidence="1 6">Cell membrane</location>
        <topology evidence="1 6">Multi-pass membrane protein</topology>
    </subcellularLocation>
</comment>
<dbReference type="EMBL" id="LUCS01000018">
    <property type="protein sequence ID" value="KAF6511594.1"/>
    <property type="molecule type" value="Genomic_DNA"/>
</dbReference>
<evidence type="ECO:0000256" key="6">
    <source>
        <dbReference type="RuleBase" id="RU366058"/>
    </source>
</evidence>
<keyword evidence="4 6" id="KW-1133">Transmembrane helix</keyword>
<evidence type="ECO:0000313" key="11">
    <source>
        <dbReference type="Proteomes" id="UP000075424"/>
    </source>
</evidence>
<dbReference type="PROSITE" id="PS51257">
    <property type="entry name" value="PROKAR_LIPOPROTEIN"/>
    <property type="match status" value="1"/>
</dbReference>
<dbReference type="PATRIC" id="fig|1422.14.peg.2359"/>
<feature type="transmembrane region" description="Helical" evidence="6">
    <location>
        <begin position="99"/>
        <end position="123"/>
    </location>
</feature>
<dbReference type="PANTHER" id="PTHR12677:SF55">
    <property type="entry name" value="UNDECAPRENYL PHOSPHATE TRANSPORTER SAOUHSC_00901-RELATED"/>
    <property type="match status" value="1"/>
</dbReference>
<dbReference type="RefSeq" id="WP_033014150.1">
    <property type="nucleotide sequence ID" value="NZ_CBCSGJ010000008.1"/>
</dbReference>
<dbReference type="EMBL" id="RCTJ01000024">
    <property type="protein sequence ID" value="RLQ13956.1"/>
    <property type="molecule type" value="Genomic_DNA"/>
</dbReference>
<reference evidence="10 12" key="3">
    <citation type="submission" date="2018-10" db="EMBL/GenBank/DDBJ databases">
        <title>Geobacillus stearothermophilus in processing lines of powdered infant formula.</title>
        <authorList>
            <person name="Rhee M.S."/>
            <person name="Choi I.-G."/>
            <person name="Cho T.J."/>
            <person name="Park B."/>
        </authorList>
    </citation>
    <scope>NUCLEOTIDE SEQUENCE [LARGE SCALE GENOMIC DNA]</scope>
    <source>
        <strain evidence="10 12">FHS-PPGT130</strain>
    </source>
</reference>
<comment type="caution">
    <text evidence="10">The sequence shown here is derived from an EMBL/GenBank/DDBJ whole genome shotgun (WGS) entry which is preliminary data.</text>
</comment>
<feature type="transmembrane region" description="Helical" evidence="6">
    <location>
        <begin position="49"/>
        <end position="70"/>
    </location>
</feature>
<dbReference type="Proteomes" id="UP000075424">
    <property type="component" value="Unassembled WGS sequence"/>
</dbReference>
<dbReference type="InterPro" id="IPR015414">
    <property type="entry name" value="TMEM64"/>
</dbReference>